<evidence type="ECO:0000313" key="3">
    <source>
        <dbReference type="Proteomes" id="UP000474159"/>
    </source>
</evidence>
<accession>A0A6L3T749</accession>
<dbReference type="AlphaFoldDB" id="A0A6L3T749"/>
<evidence type="ECO:0000313" key="2">
    <source>
        <dbReference type="EMBL" id="KAB1079328.1"/>
    </source>
</evidence>
<dbReference type="Proteomes" id="UP000474159">
    <property type="component" value="Unassembled WGS sequence"/>
</dbReference>
<gene>
    <name evidence="2" type="ORF">F6X53_11000</name>
</gene>
<protein>
    <recommendedName>
        <fullName evidence="1">DUF7483 domain-containing protein</fullName>
    </recommendedName>
</protein>
<dbReference type="InterPro" id="IPR055906">
    <property type="entry name" value="DUF7483"/>
</dbReference>
<proteinExistence type="predicted"/>
<reference evidence="2 3" key="1">
    <citation type="submission" date="2019-09" db="EMBL/GenBank/DDBJ databases">
        <title>YIM 48816 draft genome.</title>
        <authorList>
            <person name="Jiang L."/>
        </authorList>
    </citation>
    <scope>NUCLEOTIDE SEQUENCE [LARGE SCALE GENOMIC DNA]</scope>
    <source>
        <strain evidence="2 3">YIM 48816</strain>
    </source>
</reference>
<organism evidence="2 3">
    <name type="scientific">Methylobacterium soli</name>
    <dbReference type="NCBI Taxonomy" id="553447"/>
    <lineage>
        <taxon>Bacteria</taxon>
        <taxon>Pseudomonadati</taxon>
        <taxon>Pseudomonadota</taxon>
        <taxon>Alphaproteobacteria</taxon>
        <taxon>Hyphomicrobiales</taxon>
        <taxon>Methylobacteriaceae</taxon>
        <taxon>Methylobacterium</taxon>
    </lineage>
</organism>
<sequence length="313" mass="32486">MHPFPSGMLAQAGGSILRPQDVFAASVYTGTGSDFPVANGVDLASRGGLIWEKSRNNAYEHILVDSVRGNSKFLRSNSTAAEGSGGGYTFGASGYTSPAVNSGAGVTMSGLAFARRPGFFDIVTWIGDGVAGRQIPHGLGVAVGMVSVKRLDTTSNWTTWHRSLAVGATVFLNQPTASGVYGGSEIITADGSSFTVGAGSNNNAAGGRYVAYIWAHNPDPSGIIQCGSYASNAETVTLGWKPQLVLRKRANVSENWDMFDAARGFAFTLQPNTPNGEVAATSMNGPVVPTSTGFTSSGGGGGPYLWLAIREPY</sequence>
<dbReference type="RefSeq" id="WP_151000063.1">
    <property type="nucleotide sequence ID" value="NZ_BPQY01000188.1"/>
</dbReference>
<feature type="domain" description="DUF7483" evidence="1">
    <location>
        <begin position="115"/>
        <end position="294"/>
    </location>
</feature>
<evidence type="ECO:0000259" key="1">
    <source>
        <dbReference type="Pfam" id="PF24299"/>
    </source>
</evidence>
<keyword evidence="3" id="KW-1185">Reference proteome</keyword>
<name>A0A6L3T749_9HYPH</name>
<dbReference type="Pfam" id="PF24299">
    <property type="entry name" value="DUF7483"/>
    <property type="match status" value="2"/>
</dbReference>
<dbReference type="EMBL" id="VZZK01000009">
    <property type="protein sequence ID" value="KAB1079328.1"/>
    <property type="molecule type" value="Genomic_DNA"/>
</dbReference>
<dbReference type="OrthoDB" id="8451096at2"/>
<feature type="domain" description="DUF7483" evidence="1">
    <location>
        <begin position="19"/>
        <end position="96"/>
    </location>
</feature>
<comment type="caution">
    <text evidence="2">The sequence shown here is derived from an EMBL/GenBank/DDBJ whole genome shotgun (WGS) entry which is preliminary data.</text>
</comment>